<dbReference type="EMBL" id="CM004479">
    <property type="protein sequence ID" value="OCT70969.1"/>
    <property type="molecule type" value="Genomic_DNA"/>
</dbReference>
<protein>
    <submittedName>
        <fullName evidence="2">Uncharacterized protein</fullName>
    </submittedName>
</protein>
<feature type="region of interest" description="Disordered" evidence="1">
    <location>
        <begin position="1"/>
        <end position="24"/>
    </location>
</feature>
<dbReference type="AlphaFoldDB" id="A0A974HAM3"/>
<name>A0A974HAM3_XENLA</name>
<feature type="compositionally biased region" description="Acidic residues" evidence="1">
    <location>
        <begin position="7"/>
        <end position="19"/>
    </location>
</feature>
<dbReference type="Proteomes" id="UP000694892">
    <property type="component" value="Chromosome 7S"/>
</dbReference>
<gene>
    <name evidence="2" type="ORF">XELAEV_18037884mg</name>
</gene>
<organism evidence="2 3">
    <name type="scientific">Xenopus laevis</name>
    <name type="common">African clawed frog</name>
    <dbReference type="NCBI Taxonomy" id="8355"/>
    <lineage>
        <taxon>Eukaryota</taxon>
        <taxon>Metazoa</taxon>
        <taxon>Chordata</taxon>
        <taxon>Craniata</taxon>
        <taxon>Vertebrata</taxon>
        <taxon>Euteleostomi</taxon>
        <taxon>Amphibia</taxon>
        <taxon>Batrachia</taxon>
        <taxon>Anura</taxon>
        <taxon>Pipoidea</taxon>
        <taxon>Pipidae</taxon>
        <taxon>Xenopodinae</taxon>
        <taxon>Xenopus</taxon>
        <taxon>Xenopus</taxon>
    </lineage>
</organism>
<sequence>MSREDHDSDIEFPSAEEEERPLTHTELHERIMKGVKVNMKRHTIPNRLLLTQCMDMYAHLSAHAETHF</sequence>
<accession>A0A974HAM3</accession>
<evidence type="ECO:0000256" key="1">
    <source>
        <dbReference type="SAM" id="MobiDB-lite"/>
    </source>
</evidence>
<evidence type="ECO:0000313" key="3">
    <source>
        <dbReference type="Proteomes" id="UP000694892"/>
    </source>
</evidence>
<proteinExistence type="predicted"/>
<evidence type="ECO:0000313" key="2">
    <source>
        <dbReference type="EMBL" id="OCT70969.1"/>
    </source>
</evidence>
<reference evidence="3" key="1">
    <citation type="journal article" date="2016" name="Nature">
        <title>Genome evolution in the allotetraploid frog Xenopus laevis.</title>
        <authorList>
            <person name="Session A.M."/>
            <person name="Uno Y."/>
            <person name="Kwon T."/>
            <person name="Chapman J.A."/>
            <person name="Toyoda A."/>
            <person name="Takahashi S."/>
            <person name="Fukui A."/>
            <person name="Hikosaka A."/>
            <person name="Suzuki A."/>
            <person name="Kondo M."/>
            <person name="van Heeringen S.J."/>
            <person name="Quigley I."/>
            <person name="Heinz S."/>
            <person name="Ogino H."/>
            <person name="Ochi H."/>
            <person name="Hellsten U."/>
            <person name="Lyons J.B."/>
            <person name="Simakov O."/>
            <person name="Putnam N."/>
            <person name="Stites J."/>
            <person name="Kuroki Y."/>
            <person name="Tanaka T."/>
            <person name="Michiue T."/>
            <person name="Watanabe M."/>
            <person name="Bogdanovic O."/>
            <person name="Lister R."/>
            <person name="Georgiou G."/>
            <person name="Paranjpe S.S."/>
            <person name="van Kruijsbergen I."/>
            <person name="Shu S."/>
            <person name="Carlson J."/>
            <person name="Kinoshita T."/>
            <person name="Ohta Y."/>
            <person name="Mawaribuchi S."/>
            <person name="Jenkins J."/>
            <person name="Grimwood J."/>
            <person name="Schmutz J."/>
            <person name="Mitros T."/>
            <person name="Mozaffari S.V."/>
            <person name="Suzuki Y."/>
            <person name="Haramoto Y."/>
            <person name="Yamamoto T.S."/>
            <person name="Takagi C."/>
            <person name="Heald R."/>
            <person name="Miller K."/>
            <person name="Haudenschild C."/>
            <person name="Kitzman J."/>
            <person name="Nakayama T."/>
            <person name="Izutsu Y."/>
            <person name="Robert J."/>
            <person name="Fortriede J."/>
            <person name="Burns K."/>
            <person name="Lotay V."/>
            <person name="Karimi K."/>
            <person name="Yasuoka Y."/>
            <person name="Dichmann D.S."/>
            <person name="Flajnik M.F."/>
            <person name="Houston D.W."/>
            <person name="Shendure J."/>
            <person name="DuPasquier L."/>
            <person name="Vize P.D."/>
            <person name="Zorn A.M."/>
            <person name="Ito M."/>
            <person name="Marcotte E.M."/>
            <person name="Wallingford J.B."/>
            <person name="Ito Y."/>
            <person name="Asashima M."/>
            <person name="Ueno N."/>
            <person name="Matsuda Y."/>
            <person name="Veenstra G.J."/>
            <person name="Fujiyama A."/>
            <person name="Harland R.M."/>
            <person name="Taira M."/>
            <person name="Rokhsar D.S."/>
        </authorList>
    </citation>
    <scope>NUCLEOTIDE SEQUENCE [LARGE SCALE GENOMIC DNA]</scope>
    <source>
        <strain evidence="3">J</strain>
    </source>
</reference>